<dbReference type="EMBL" id="JBHSLF010000019">
    <property type="protein sequence ID" value="MFC5344256.1"/>
    <property type="molecule type" value="Genomic_DNA"/>
</dbReference>
<dbReference type="InterPro" id="IPR050829">
    <property type="entry name" value="CorA_MIT"/>
</dbReference>
<dbReference type="SUPFAM" id="SSF144083">
    <property type="entry name" value="Magnesium transport protein CorA, transmembrane region"/>
    <property type="match status" value="1"/>
</dbReference>
<keyword evidence="4 6" id="KW-1133">Transmembrane helix</keyword>
<organism evidence="7 8">
    <name type="scientific">Brevundimonas staleyi</name>
    <dbReference type="NCBI Taxonomy" id="74326"/>
    <lineage>
        <taxon>Bacteria</taxon>
        <taxon>Pseudomonadati</taxon>
        <taxon>Pseudomonadota</taxon>
        <taxon>Alphaproteobacteria</taxon>
        <taxon>Caulobacterales</taxon>
        <taxon>Caulobacteraceae</taxon>
        <taxon>Brevundimonas</taxon>
    </lineage>
</organism>
<dbReference type="Pfam" id="PF01544">
    <property type="entry name" value="CorA"/>
    <property type="match status" value="1"/>
</dbReference>
<gene>
    <name evidence="7" type="ORF">ACFPIE_10040</name>
</gene>
<dbReference type="PANTHER" id="PTHR47685:SF1">
    <property type="entry name" value="MAGNESIUM TRANSPORT PROTEIN CORA"/>
    <property type="match status" value="1"/>
</dbReference>
<evidence type="ECO:0000256" key="3">
    <source>
        <dbReference type="ARBA" id="ARBA00022692"/>
    </source>
</evidence>
<comment type="similarity">
    <text evidence="2">Belongs to the CorA metal ion transporter (MIT) (TC 1.A.35) family.</text>
</comment>
<keyword evidence="8" id="KW-1185">Reference proteome</keyword>
<keyword evidence="5 6" id="KW-0472">Membrane</keyword>
<reference evidence="8" key="1">
    <citation type="journal article" date="2019" name="Int. J. Syst. Evol. Microbiol.">
        <title>The Global Catalogue of Microorganisms (GCM) 10K type strain sequencing project: providing services to taxonomists for standard genome sequencing and annotation.</title>
        <authorList>
            <consortium name="The Broad Institute Genomics Platform"/>
            <consortium name="The Broad Institute Genome Sequencing Center for Infectious Disease"/>
            <person name="Wu L."/>
            <person name="Ma J."/>
        </authorList>
    </citation>
    <scope>NUCLEOTIDE SEQUENCE [LARGE SCALE GENOMIC DNA]</scope>
    <source>
        <strain evidence="8">JCM 12125</strain>
    </source>
</reference>
<dbReference type="RefSeq" id="WP_374037575.1">
    <property type="nucleotide sequence ID" value="NZ_CP169082.1"/>
</dbReference>
<evidence type="ECO:0000313" key="8">
    <source>
        <dbReference type="Proteomes" id="UP001596152"/>
    </source>
</evidence>
<dbReference type="InterPro" id="IPR045863">
    <property type="entry name" value="CorA_TM1_TM2"/>
</dbReference>
<proteinExistence type="inferred from homology"/>
<keyword evidence="3 6" id="KW-0812">Transmembrane</keyword>
<evidence type="ECO:0000256" key="5">
    <source>
        <dbReference type="ARBA" id="ARBA00023136"/>
    </source>
</evidence>
<feature type="transmembrane region" description="Helical" evidence="6">
    <location>
        <begin position="303"/>
        <end position="322"/>
    </location>
</feature>
<dbReference type="InterPro" id="IPR002523">
    <property type="entry name" value="MgTranspt_CorA/ZnTranspt_ZntB"/>
</dbReference>
<sequence>MIRLYRSGCAACEAVEIDVIGGWDMPADTLWIDMIEPSHGEDAAVEKALGISIPTRAEMSELEASSRLYRENGATYVTADVLHRGDDDLHRDDDDLPGIDPVTFVLTKGPMVTIRYFDPRPFSLFTDKLEREPSLCRTGADMFLNLMEAIIDRASDVLSGLAAKVEGFGVHVFSEGKSVEFQHLITKLGRAHIANARIEQSLAGLARVFSFVGVDDWFERLEEPREHLRSLSRDAASLIAHNQAVAAGINFQLSAALGLINIQQSSIFKMFSIFTAVLMPPTLIGAIYGMNFEHMPELRWMEGYPMALGLMVLSAVAPLIYFRRRGWI</sequence>
<dbReference type="CDD" id="cd12837">
    <property type="entry name" value="EcCorA-like_u1"/>
    <property type="match status" value="1"/>
</dbReference>
<dbReference type="InterPro" id="IPR045861">
    <property type="entry name" value="CorA_cytoplasmic_dom"/>
</dbReference>
<evidence type="ECO:0000256" key="1">
    <source>
        <dbReference type="ARBA" id="ARBA00004141"/>
    </source>
</evidence>
<evidence type="ECO:0000256" key="4">
    <source>
        <dbReference type="ARBA" id="ARBA00022989"/>
    </source>
</evidence>
<feature type="transmembrane region" description="Helical" evidence="6">
    <location>
        <begin position="271"/>
        <end position="291"/>
    </location>
</feature>
<dbReference type="PANTHER" id="PTHR47685">
    <property type="entry name" value="MAGNESIUM TRANSPORT PROTEIN CORA"/>
    <property type="match status" value="1"/>
</dbReference>
<comment type="caution">
    <text evidence="7">The sequence shown here is derived from an EMBL/GenBank/DDBJ whole genome shotgun (WGS) entry which is preliminary data.</text>
</comment>
<dbReference type="Gene3D" id="1.20.58.340">
    <property type="entry name" value="Magnesium transport protein CorA, transmembrane region"/>
    <property type="match status" value="1"/>
</dbReference>
<comment type="subcellular location">
    <subcellularLocation>
        <location evidence="1">Membrane</location>
        <topology evidence="1">Multi-pass membrane protein</topology>
    </subcellularLocation>
</comment>
<dbReference type="Proteomes" id="UP001596152">
    <property type="component" value="Unassembled WGS sequence"/>
</dbReference>
<evidence type="ECO:0000256" key="6">
    <source>
        <dbReference type="SAM" id="Phobius"/>
    </source>
</evidence>
<accession>A0ABW0FS95</accession>
<protein>
    <submittedName>
        <fullName evidence="7">Magnesium transporter CorA family protein</fullName>
    </submittedName>
</protein>
<evidence type="ECO:0000313" key="7">
    <source>
        <dbReference type="EMBL" id="MFC5344256.1"/>
    </source>
</evidence>
<name>A0ABW0FS95_9CAUL</name>
<dbReference type="SUPFAM" id="SSF143865">
    <property type="entry name" value="CorA soluble domain-like"/>
    <property type="match status" value="1"/>
</dbReference>
<evidence type="ECO:0000256" key="2">
    <source>
        <dbReference type="ARBA" id="ARBA00009765"/>
    </source>
</evidence>